<protein>
    <submittedName>
        <fullName evidence="2">Helix-turn-helix domain-containing protein</fullName>
    </submittedName>
</protein>
<dbReference type="SMART" id="SM00530">
    <property type="entry name" value="HTH_XRE"/>
    <property type="match status" value="1"/>
</dbReference>
<name>A0ABX0FDT2_9BACL</name>
<dbReference type="Pfam" id="PF17765">
    <property type="entry name" value="MLTR_LBD"/>
    <property type="match status" value="1"/>
</dbReference>
<sequence length="279" mass="32168">MREESKKTKPLAEFLRTRRARLTPEQVGLPVGGRRRTQGLRREEVAVLAGISVDWYTWLEQGRDIQVSAQVLDSLSRTLRLDPQERRHLFLLAAGHPPAERHEPQLEVSPLLQMFLDRQGDSPAFAVNARWDIVGWNRAAALVFGDYEAMSARERNTIWRLFTTEYARRLLGEQWEQNARHRLAQFRANYAHAAGDPWWEEMIADLQACSGEFREWWPLHQVLHAPEGEKRLMHPTAGILRFGHLSLQAIDSADLQVTVNLPLDAETRERMKRLLETGG</sequence>
<accession>A0ABX0FDT2</accession>
<dbReference type="CDD" id="cd00093">
    <property type="entry name" value="HTH_XRE"/>
    <property type="match status" value="1"/>
</dbReference>
<comment type="caution">
    <text evidence="2">The sequence shown here is derived from an EMBL/GenBank/DDBJ whole genome shotgun (WGS) entry which is preliminary data.</text>
</comment>
<proteinExistence type="predicted"/>
<reference evidence="2 3" key="1">
    <citation type="submission" date="2020-01" db="EMBL/GenBank/DDBJ databases">
        <title>Polyphasic characterisation and genomic insights into a novel alkali tolerant bacterium VR-M41.</title>
        <authorList>
            <person name="Vemuluri V.R."/>
        </authorList>
    </citation>
    <scope>NUCLEOTIDE SEQUENCE [LARGE SCALE GENOMIC DNA]</scope>
    <source>
        <strain evidence="2 3">VR-M41</strain>
    </source>
</reference>
<keyword evidence="3" id="KW-1185">Reference proteome</keyword>
<evidence type="ECO:0000313" key="2">
    <source>
        <dbReference type="EMBL" id="NGZ76572.1"/>
    </source>
</evidence>
<gene>
    <name evidence="2" type="ORF">GYN08_14685</name>
</gene>
<dbReference type="EMBL" id="JAAFGS010000004">
    <property type="protein sequence ID" value="NGZ76572.1"/>
    <property type="molecule type" value="Genomic_DNA"/>
</dbReference>
<dbReference type="PANTHER" id="PTHR35010">
    <property type="entry name" value="BLL4672 PROTEIN-RELATED"/>
    <property type="match status" value="1"/>
</dbReference>
<dbReference type="Pfam" id="PF13560">
    <property type="entry name" value="HTH_31"/>
    <property type="match status" value="1"/>
</dbReference>
<dbReference type="Gene3D" id="3.30.450.180">
    <property type="match status" value="1"/>
</dbReference>
<dbReference type="InterPro" id="IPR001387">
    <property type="entry name" value="Cro/C1-type_HTH"/>
</dbReference>
<dbReference type="InterPro" id="IPR041413">
    <property type="entry name" value="MLTR_LBD"/>
</dbReference>
<feature type="domain" description="HTH cro/C1-type" evidence="1">
    <location>
        <begin position="14"/>
        <end position="86"/>
    </location>
</feature>
<dbReference type="RefSeq" id="WP_166275469.1">
    <property type="nucleotide sequence ID" value="NZ_JAAFGS010000004.1"/>
</dbReference>
<dbReference type="Proteomes" id="UP000800303">
    <property type="component" value="Unassembled WGS sequence"/>
</dbReference>
<organism evidence="2 3">
    <name type="scientific">Saccharibacillus alkalitolerans</name>
    <dbReference type="NCBI Taxonomy" id="2705290"/>
    <lineage>
        <taxon>Bacteria</taxon>
        <taxon>Bacillati</taxon>
        <taxon>Bacillota</taxon>
        <taxon>Bacilli</taxon>
        <taxon>Bacillales</taxon>
        <taxon>Paenibacillaceae</taxon>
        <taxon>Saccharibacillus</taxon>
    </lineage>
</organism>
<evidence type="ECO:0000313" key="3">
    <source>
        <dbReference type="Proteomes" id="UP000800303"/>
    </source>
</evidence>
<dbReference type="SUPFAM" id="SSF47413">
    <property type="entry name" value="lambda repressor-like DNA-binding domains"/>
    <property type="match status" value="1"/>
</dbReference>
<evidence type="ECO:0000259" key="1">
    <source>
        <dbReference type="SMART" id="SM00530"/>
    </source>
</evidence>
<dbReference type="Gene3D" id="1.10.260.40">
    <property type="entry name" value="lambda repressor-like DNA-binding domains"/>
    <property type="match status" value="1"/>
</dbReference>
<dbReference type="InterPro" id="IPR010982">
    <property type="entry name" value="Lambda_DNA-bd_dom_sf"/>
</dbReference>